<feature type="transmembrane region" description="Helical" evidence="2">
    <location>
        <begin position="28"/>
        <end position="49"/>
    </location>
</feature>
<dbReference type="EMBL" id="BDSP01000202">
    <property type="protein sequence ID" value="GAX23543.1"/>
    <property type="molecule type" value="Genomic_DNA"/>
</dbReference>
<keyword evidence="4" id="KW-1185">Reference proteome</keyword>
<dbReference type="AlphaFoldDB" id="A0A1Z5KB78"/>
<keyword evidence="2" id="KW-0472">Membrane</keyword>
<accession>A0A1Z5KB78</accession>
<keyword evidence="2" id="KW-1133">Transmembrane helix</keyword>
<feature type="transmembrane region" description="Helical" evidence="2">
    <location>
        <begin position="190"/>
        <end position="209"/>
    </location>
</feature>
<reference evidence="3 4" key="1">
    <citation type="journal article" date="2015" name="Plant Cell">
        <title>Oil accumulation by the oleaginous diatom Fistulifera solaris as revealed by the genome and transcriptome.</title>
        <authorList>
            <person name="Tanaka T."/>
            <person name="Maeda Y."/>
            <person name="Veluchamy A."/>
            <person name="Tanaka M."/>
            <person name="Abida H."/>
            <person name="Marechal E."/>
            <person name="Bowler C."/>
            <person name="Muto M."/>
            <person name="Sunaga Y."/>
            <person name="Tanaka M."/>
            <person name="Yoshino T."/>
            <person name="Taniguchi T."/>
            <person name="Fukuda Y."/>
            <person name="Nemoto M."/>
            <person name="Matsumoto M."/>
            <person name="Wong P.S."/>
            <person name="Aburatani S."/>
            <person name="Fujibuchi W."/>
        </authorList>
    </citation>
    <scope>NUCLEOTIDE SEQUENCE [LARGE SCALE GENOMIC DNA]</scope>
    <source>
        <strain evidence="3 4">JPCC DA0580</strain>
    </source>
</reference>
<evidence type="ECO:0000256" key="1">
    <source>
        <dbReference type="SAM" id="MobiDB-lite"/>
    </source>
</evidence>
<feature type="region of interest" description="Disordered" evidence="1">
    <location>
        <begin position="134"/>
        <end position="189"/>
    </location>
</feature>
<proteinExistence type="predicted"/>
<evidence type="ECO:0000313" key="3">
    <source>
        <dbReference type="EMBL" id="GAX23543.1"/>
    </source>
</evidence>
<name>A0A1Z5KB78_FISSO</name>
<evidence type="ECO:0000313" key="4">
    <source>
        <dbReference type="Proteomes" id="UP000198406"/>
    </source>
</evidence>
<dbReference type="Proteomes" id="UP000198406">
    <property type="component" value="Unassembled WGS sequence"/>
</dbReference>
<evidence type="ECO:0000256" key="2">
    <source>
        <dbReference type="SAM" id="Phobius"/>
    </source>
</evidence>
<keyword evidence="2" id="KW-0812">Transmembrane</keyword>
<organism evidence="3 4">
    <name type="scientific">Fistulifera solaris</name>
    <name type="common">Oleaginous diatom</name>
    <dbReference type="NCBI Taxonomy" id="1519565"/>
    <lineage>
        <taxon>Eukaryota</taxon>
        <taxon>Sar</taxon>
        <taxon>Stramenopiles</taxon>
        <taxon>Ochrophyta</taxon>
        <taxon>Bacillariophyta</taxon>
        <taxon>Bacillariophyceae</taxon>
        <taxon>Bacillariophycidae</taxon>
        <taxon>Naviculales</taxon>
        <taxon>Naviculaceae</taxon>
        <taxon>Fistulifera</taxon>
    </lineage>
</organism>
<dbReference type="InParanoid" id="A0A1Z5KB78"/>
<feature type="compositionally biased region" description="Basic residues" evidence="1">
    <location>
        <begin position="153"/>
        <end position="165"/>
    </location>
</feature>
<protein>
    <submittedName>
        <fullName evidence="3">Uncharacterized protein</fullName>
    </submittedName>
</protein>
<sequence length="215" mass="23258">MVRRTAVLPQRLLSTAPPKKPSAPRFQIPVHVALFTVLMIPVGLSMGYASHFGKSEDDLEAEIRARYQAQMDDSGIAEKNRHMGAYFQQVFHAQGDNKEVERQLRSVLEGGKDAHTKGRQRQYDALGEKLRQAAAAAPVSAAGEDDDEDGSSSKKKKKRRKKKKQKAEEIGDQKSLPIGDPSMSTSTVKTVASVTAVAVVAAAAGFVLGGSRRSS</sequence>
<gene>
    <name evidence="3" type="ORF">FisN_14Hh280</name>
</gene>
<comment type="caution">
    <text evidence="3">The sequence shown here is derived from an EMBL/GenBank/DDBJ whole genome shotgun (WGS) entry which is preliminary data.</text>
</comment>